<evidence type="ECO:0000256" key="2">
    <source>
        <dbReference type="SAM" id="Coils"/>
    </source>
</evidence>
<feature type="coiled-coil region" evidence="2">
    <location>
        <begin position="76"/>
        <end position="103"/>
    </location>
</feature>
<evidence type="ECO:0000313" key="5">
    <source>
        <dbReference type="Proteomes" id="UP000319349"/>
    </source>
</evidence>
<feature type="domain" description="SWIM-type" evidence="3">
    <location>
        <begin position="16"/>
        <end position="53"/>
    </location>
</feature>
<evidence type="ECO:0000256" key="1">
    <source>
        <dbReference type="PROSITE-ProRule" id="PRU00325"/>
    </source>
</evidence>
<dbReference type="RefSeq" id="WP_142742826.1">
    <property type="nucleotide sequence ID" value="NZ_CP038228.1"/>
</dbReference>
<keyword evidence="5" id="KW-1185">Reference proteome</keyword>
<dbReference type="GO" id="GO:0008270">
    <property type="term" value="F:zinc ion binding"/>
    <property type="evidence" value="ECO:0007669"/>
    <property type="project" value="UniProtKB-KW"/>
</dbReference>
<accession>A0A514EGM9</accession>
<protein>
    <recommendedName>
        <fullName evidence="3">SWIM-type domain-containing protein</fullName>
    </recommendedName>
</protein>
<organism evidence="4 5">
    <name type="scientific">Xanthomonas cerealis pv. cerealis</name>
    <dbReference type="NCBI Taxonomy" id="152263"/>
    <lineage>
        <taxon>Bacteria</taxon>
        <taxon>Pseudomonadati</taxon>
        <taxon>Pseudomonadota</taxon>
        <taxon>Gammaproteobacteria</taxon>
        <taxon>Lysobacterales</taxon>
        <taxon>Lysobacteraceae</taxon>
        <taxon>Xanthomonas</taxon>
        <taxon>Xanthomonas translucens group</taxon>
        <taxon>Xanthomonas cerealis</taxon>
    </lineage>
</organism>
<proteinExistence type="predicted"/>
<keyword evidence="2" id="KW-0175">Coiled coil</keyword>
<gene>
    <name evidence="4" type="ORF">E4A48_16795</name>
</gene>
<dbReference type="Proteomes" id="UP000319349">
    <property type="component" value="Chromosome"/>
</dbReference>
<keyword evidence="1" id="KW-0863">Zinc-finger</keyword>
<dbReference type="AlphaFoldDB" id="A0A514EGM9"/>
<dbReference type="PROSITE" id="PS50966">
    <property type="entry name" value="ZF_SWIM"/>
    <property type="match status" value="1"/>
</dbReference>
<reference evidence="4 5" key="1">
    <citation type="submission" date="2019-03" db="EMBL/GenBank/DDBJ databases">
        <title>Tal1 in Xanthomonas translucens pv. cerealis Contributes to Virulence in Bacterial Leaf Streak of Wheat.</title>
        <authorList>
            <person name="Shah S.M.A."/>
            <person name="Haq F."/>
            <person name="Ma W."/>
            <person name="Xu X."/>
            <person name="Wang S."/>
            <person name="Xu Z."/>
            <person name="Zou L."/>
            <person name="Zhu B."/>
            <person name="Chen G."/>
        </authorList>
    </citation>
    <scope>NUCLEOTIDE SEQUENCE [LARGE SCALE GENOMIC DNA]</scope>
    <source>
        <strain evidence="4 5">01</strain>
    </source>
</reference>
<evidence type="ECO:0000313" key="4">
    <source>
        <dbReference type="EMBL" id="QDI05121.1"/>
    </source>
</evidence>
<keyword evidence="1" id="KW-0479">Metal-binding</keyword>
<keyword evidence="1" id="KW-0862">Zinc</keyword>
<evidence type="ECO:0000259" key="3">
    <source>
        <dbReference type="PROSITE" id="PS50966"/>
    </source>
</evidence>
<dbReference type="EMBL" id="CP038228">
    <property type="protein sequence ID" value="QDI05121.1"/>
    <property type="molecule type" value="Genomic_DNA"/>
</dbReference>
<sequence>MNHIEFQVKGSADEPYIVTFAKHGANVTALCTCQAGQSRQSCKHRLAILSNSTAGVVSSNTADVAVVAGWLPGSSIEAAIAALSHAEAEQETAKRKVSAAKKDLAAAMHAAP</sequence>
<dbReference type="InterPro" id="IPR007527">
    <property type="entry name" value="Znf_SWIM"/>
</dbReference>
<name>A0A514EGM9_9XANT</name>